<gene>
    <name evidence="1" type="ORF">DL764_006768</name>
</gene>
<organism evidence="1 2">
    <name type="scientific">Monosporascus ibericus</name>
    <dbReference type="NCBI Taxonomy" id="155417"/>
    <lineage>
        <taxon>Eukaryota</taxon>
        <taxon>Fungi</taxon>
        <taxon>Dikarya</taxon>
        <taxon>Ascomycota</taxon>
        <taxon>Pezizomycotina</taxon>
        <taxon>Sordariomycetes</taxon>
        <taxon>Xylariomycetidae</taxon>
        <taxon>Xylariales</taxon>
        <taxon>Xylariales incertae sedis</taxon>
        <taxon>Monosporascus</taxon>
    </lineage>
</organism>
<proteinExistence type="predicted"/>
<keyword evidence="2" id="KW-1185">Reference proteome</keyword>
<dbReference type="EMBL" id="QJNU01000411">
    <property type="protein sequence ID" value="RYO99627.1"/>
    <property type="molecule type" value="Genomic_DNA"/>
</dbReference>
<comment type="caution">
    <text evidence="1">The sequence shown here is derived from an EMBL/GenBank/DDBJ whole genome shotgun (WGS) entry which is preliminary data.</text>
</comment>
<accession>A0A4Q4T694</accession>
<dbReference type="AlphaFoldDB" id="A0A4Q4T694"/>
<protein>
    <submittedName>
        <fullName evidence="1">Uncharacterized protein</fullName>
    </submittedName>
</protein>
<sequence>MIRIEHDPSMGKLAVSETVHGQLRLQGLLNYHLGFVNTIKPRYGKAERLAAPARLTSTHAAFFITTRGLGSGATWKIASTVAATLQRHVLGLVAGENENIFPSATVRLRRRGDV</sequence>
<evidence type="ECO:0000313" key="2">
    <source>
        <dbReference type="Proteomes" id="UP000293360"/>
    </source>
</evidence>
<reference evidence="1 2" key="1">
    <citation type="submission" date="2018-06" db="EMBL/GenBank/DDBJ databases">
        <title>Complete Genomes of Monosporascus.</title>
        <authorList>
            <person name="Robinson A.J."/>
            <person name="Natvig D.O."/>
        </authorList>
    </citation>
    <scope>NUCLEOTIDE SEQUENCE [LARGE SCALE GENOMIC DNA]</scope>
    <source>
        <strain evidence="1 2">CBS 110550</strain>
    </source>
</reference>
<name>A0A4Q4T694_9PEZI</name>
<evidence type="ECO:0000313" key="1">
    <source>
        <dbReference type="EMBL" id="RYO99627.1"/>
    </source>
</evidence>
<dbReference type="Proteomes" id="UP000293360">
    <property type="component" value="Unassembled WGS sequence"/>
</dbReference>